<protein>
    <submittedName>
        <fullName evidence="2">Uncharacterized protein</fullName>
    </submittedName>
</protein>
<proteinExistence type="predicted"/>
<dbReference type="RefSeq" id="XP_009822597.1">
    <property type="nucleotide sequence ID" value="XM_009824295.1"/>
</dbReference>
<dbReference type="VEuPathDB" id="FungiDB:H257_01207"/>
<evidence type="ECO:0000313" key="2">
    <source>
        <dbReference type="EMBL" id="ETV87734.1"/>
    </source>
</evidence>
<feature type="compositionally biased region" description="Polar residues" evidence="1">
    <location>
        <begin position="52"/>
        <end position="78"/>
    </location>
</feature>
<evidence type="ECO:0000256" key="1">
    <source>
        <dbReference type="SAM" id="MobiDB-lite"/>
    </source>
</evidence>
<dbReference type="GeneID" id="20803203"/>
<name>W4H8X8_APHAT</name>
<feature type="region of interest" description="Disordered" evidence="1">
    <location>
        <begin position="51"/>
        <end position="83"/>
    </location>
</feature>
<organism evidence="2">
    <name type="scientific">Aphanomyces astaci</name>
    <name type="common">Crayfish plague agent</name>
    <dbReference type="NCBI Taxonomy" id="112090"/>
    <lineage>
        <taxon>Eukaryota</taxon>
        <taxon>Sar</taxon>
        <taxon>Stramenopiles</taxon>
        <taxon>Oomycota</taxon>
        <taxon>Saprolegniomycetes</taxon>
        <taxon>Saprolegniales</taxon>
        <taxon>Verrucalvaceae</taxon>
        <taxon>Aphanomyces</taxon>
    </lineage>
</organism>
<accession>W4H8X8</accession>
<gene>
    <name evidence="2" type="ORF">H257_01207</name>
</gene>
<sequence>MAEQRKSISSTDSRPWWATGELTGTGSGSHTCSSLMDMPDTKLVLLHRSSLKMPSQLSTDNRPSYESVSEKNSPQSRWPPNEWPDKRISTLPCLCVDLVSLATDRFWRSNLRWMRLAFSR</sequence>
<dbReference type="EMBL" id="KI913115">
    <property type="protein sequence ID" value="ETV87734.1"/>
    <property type="molecule type" value="Genomic_DNA"/>
</dbReference>
<feature type="region of interest" description="Disordered" evidence="1">
    <location>
        <begin position="1"/>
        <end position="34"/>
    </location>
</feature>
<dbReference type="AlphaFoldDB" id="W4H8X8"/>
<reference evidence="2" key="1">
    <citation type="submission" date="2013-12" db="EMBL/GenBank/DDBJ databases">
        <title>The Genome Sequence of Aphanomyces astaci APO3.</title>
        <authorList>
            <consortium name="The Broad Institute Genomics Platform"/>
            <person name="Russ C."/>
            <person name="Tyler B."/>
            <person name="van West P."/>
            <person name="Dieguez-Uribeondo J."/>
            <person name="Young S.K."/>
            <person name="Zeng Q."/>
            <person name="Gargeya S."/>
            <person name="Fitzgerald M."/>
            <person name="Abouelleil A."/>
            <person name="Alvarado L."/>
            <person name="Chapman S.B."/>
            <person name="Gainer-Dewar J."/>
            <person name="Goldberg J."/>
            <person name="Griggs A."/>
            <person name="Gujja S."/>
            <person name="Hansen M."/>
            <person name="Howarth C."/>
            <person name="Imamovic A."/>
            <person name="Ireland A."/>
            <person name="Larimer J."/>
            <person name="McCowan C."/>
            <person name="Murphy C."/>
            <person name="Pearson M."/>
            <person name="Poon T.W."/>
            <person name="Priest M."/>
            <person name="Roberts A."/>
            <person name="Saif S."/>
            <person name="Shea T."/>
            <person name="Sykes S."/>
            <person name="Wortman J."/>
            <person name="Nusbaum C."/>
            <person name="Birren B."/>
        </authorList>
    </citation>
    <scope>NUCLEOTIDE SEQUENCE [LARGE SCALE GENOMIC DNA]</scope>
    <source>
        <strain evidence="2">APO3</strain>
    </source>
</reference>